<evidence type="ECO:0000313" key="3">
    <source>
        <dbReference type="Proteomes" id="UP000192940"/>
    </source>
</evidence>
<organism evidence="2 3">
    <name type="scientific">Paenibacillus uliginis N3/975</name>
    <dbReference type="NCBI Taxonomy" id="1313296"/>
    <lineage>
        <taxon>Bacteria</taxon>
        <taxon>Bacillati</taxon>
        <taxon>Bacillota</taxon>
        <taxon>Bacilli</taxon>
        <taxon>Bacillales</taxon>
        <taxon>Paenibacillaceae</taxon>
        <taxon>Paenibacillus</taxon>
    </lineage>
</organism>
<name>A0A1X7HRA2_9BACL</name>
<dbReference type="Pfam" id="PF00248">
    <property type="entry name" value="Aldo_ket_red"/>
    <property type="match status" value="1"/>
</dbReference>
<proteinExistence type="predicted"/>
<dbReference type="InterPro" id="IPR023210">
    <property type="entry name" value="NADP_OxRdtase_dom"/>
</dbReference>
<keyword evidence="3" id="KW-1185">Reference proteome</keyword>
<dbReference type="RefSeq" id="WP_208916086.1">
    <property type="nucleotide sequence ID" value="NZ_LT840184.1"/>
</dbReference>
<dbReference type="PANTHER" id="PTHR43364">
    <property type="entry name" value="NADH-SPECIFIC METHYLGLYOXAL REDUCTASE-RELATED"/>
    <property type="match status" value="1"/>
</dbReference>
<protein>
    <submittedName>
        <fullName evidence="2">Predicted oxidoreductase</fullName>
    </submittedName>
</protein>
<gene>
    <name evidence="2" type="ORF">SAMN05661091_5485</name>
</gene>
<dbReference type="EMBL" id="LT840184">
    <property type="protein sequence ID" value="SMF91517.1"/>
    <property type="molecule type" value="Genomic_DNA"/>
</dbReference>
<dbReference type="GO" id="GO:0005829">
    <property type="term" value="C:cytosol"/>
    <property type="evidence" value="ECO:0007669"/>
    <property type="project" value="TreeGrafter"/>
</dbReference>
<dbReference type="SUPFAM" id="SSF51430">
    <property type="entry name" value="NAD(P)-linked oxidoreductase"/>
    <property type="match status" value="1"/>
</dbReference>
<dbReference type="InterPro" id="IPR050523">
    <property type="entry name" value="AKR_Detox_Biosynth"/>
</dbReference>
<dbReference type="Proteomes" id="UP000192940">
    <property type="component" value="Chromosome I"/>
</dbReference>
<reference evidence="2 3" key="1">
    <citation type="submission" date="2017-04" db="EMBL/GenBank/DDBJ databases">
        <authorList>
            <person name="Afonso C.L."/>
            <person name="Miller P.J."/>
            <person name="Scott M.A."/>
            <person name="Spackman E."/>
            <person name="Goraichik I."/>
            <person name="Dimitrov K.M."/>
            <person name="Suarez D.L."/>
            <person name="Swayne D.E."/>
        </authorList>
    </citation>
    <scope>NUCLEOTIDE SEQUENCE [LARGE SCALE GENOMIC DNA]</scope>
    <source>
        <strain evidence="2 3">N3/975</strain>
    </source>
</reference>
<dbReference type="PRINTS" id="PR00069">
    <property type="entry name" value="ALDKETRDTASE"/>
</dbReference>
<evidence type="ECO:0000313" key="2">
    <source>
        <dbReference type="EMBL" id="SMF91517.1"/>
    </source>
</evidence>
<feature type="domain" description="NADP-dependent oxidoreductase" evidence="1">
    <location>
        <begin position="15"/>
        <end position="311"/>
    </location>
</feature>
<accession>A0A1X7HRA2</accession>
<dbReference type="GO" id="GO:0016491">
    <property type="term" value="F:oxidoreductase activity"/>
    <property type="evidence" value="ECO:0007669"/>
    <property type="project" value="InterPro"/>
</dbReference>
<dbReference type="CDD" id="cd19092">
    <property type="entry name" value="AKR_BsYcsN_EcYdhF-like"/>
    <property type="match status" value="1"/>
</dbReference>
<dbReference type="InterPro" id="IPR036812">
    <property type="entry name" value="NAD(P)_OxRdtase_dom_sf"/>
</dbReference>
<sequence>MSIMPLSRRNIPASRLVLGCMGLGGGWDDSPITEEHVRQAHDAVDAALAIGINMFDHADIYTRGKAESVFGQVLKERPDLREQIIIQSKCGIRFAEPNGIPGRYDFSREHILSSVDGSLQRLGVEYLDILLLHRPDPLMDPEEVAAALETLKASGKVRNFGVSNMTAGQIALLQAYTNEPFIVNQLQMSLQHIGWLDAGVHVNRDDAKENMFPEGTLEYCQMNRIQIQAWSPLAQGVYTGRPVQDLPESIQETAALVKRLANEKETTAEAILLAWLMKHPAGIQPVIGTKNPDRIRACSGAELVELTREEWYSLYVSSRGVALP</sequence>
<dbReference type="InterPro" id="IPR020471">
    <property type="entry name" value="AKR"/>
</dbReference>
<dbReference type="AlphaFoldDB" id="A0A1X7HRA2"/>
<dbReference type="Gene3D" id="3.20.20.100">
    <property type="entry name" value="NADP-dependent oxidoreductase domain"/>
    <property type="match status" value="1"/>
</dbReference>
<dbReference type="PANTHER" id="PTHR43364:SF1">
    <property type="entry name" value="OXIDOREDUCTASE YDHF"/>
    <property type="match status" value="1"/>
</dbReference>
<evidence type="ECO:0000259" key="1">
    <source>
        <dbReference type="Pfam" id="PF00248"/>
    </source>
</evidence>